<proteinExistence type="inferred from homology"/>
<dbReference type="GO" id="GO:0005737">
    <property type="term" value="C:cytoplasm"/>
    <property type="evidence" value="ECO:0007669"/>
    <property type="project" value="UniProtKB-SubCell"/>
</dbReference>
<sequence length="261" mass="28638">MDFGPTNAIYLTEEGRHVCNASILASIPLATADDAVKELFRNVPDADHLVATDSTIFYPKGGGQPSDTGTMTSHSPTSEFRVKAVHKLPSGTILHLGSYSGQPFACQDTVVQTVDSQTRRLHSRIHDAGHIIASAVRSLGVPDIQELKAQHYPGIAFVDFKGVIPSNKKGEIERVANTIVEDDRAIMVQWWTSKQFQDKSWTTPDELDDEDDQVRAVEIEGVGAYMCGGTHVGSTGLVGEIRVRKIKKQQHITRVSYELVE</sequence>
<evidence type="ECO:0000259" key="4">
    <source>
        <dbReference type="PROSITE" id="PS50860"/>
    </source>
</evidence>
<dbReference type="OrthoDB" id="288942at2759"/>
<dbReference type="EMBL" id="JAADYS010000774">
    <property type="protein sequence ID" value="KAF4467211.1"/>
    <property type="molecule type" value="Genomic_DNA"/>
</dbReference>
<dbReference type="AlphaFoldDB" id="A0A8H4LEA9"/>
<dbReference type="GO" id="GO:0003676">
    <property type="term" value="F:nucleic acid binding"/>
    <property type="evidence" value="ECO:0007669"/>
    <property type="project" value="InterPro"/>
</dbReference>
<dbReference type="InterPro" id="IPR051335">
    <property type="entry name" value="Alanyl-tRNA_Editing_Enzymes"/>
</dbReference>
<dbReference type="PANTHER" id="PTHR43462:SF2">
    <property type="entry name" value="THREONYL AND ALANYL TRNA SYNTHETASE SECOND ADDITIONAL DOMAIN-CONTAINING PROTEIN"/>
    <property type="match status" value="1"/>
</dbReference>
<dbReference type="InterPro" id="IPR018163">
    <property type="entry name" value="Thr/Ala-tRNA-synth_IIc_edit"/>
</dbReference>
<comment type="similarity">
    <text evidence="3">Belongs to the class-II aminoacyl-tRNA synthetase family. Alax-L subfamily.</text>
</comment>
<protein>
    <submittedName>
        <fullName evidence="5">Alanyl-tRNA synthetase</fullName>
    </submittedName>
</protein>
<comment type="cofactor">
    <cofactor evidence="1">
        <name>Zn(2+)</name>
        <dbReference type="ChEBI" id="CHEBI:29105"/>
    </cofactor>
</comment>
<keyword evidence="6" id="KW-1185">Reference proteome</keyword>
<organism evidence="5 6">
    <name type="scientific">Fusarium albosuccineum</name>
    <dbReference type="NCBI Taxonomy" id="1237068"/>
    <lineage>
        <taxon>Eukaryota</taxon>
        <taxon>Fungi</taxon>
        <taxon>Dikarya</taxon>
        <taxon>Ascomycota</taxon>
        <taxon>Pezizomycotina</taxon>
        <taxon>Sordariomycetes</taxon>
        <taxon>Hypocreomycetidae</taxon>
        <taxon>Hypocreales</taxon>
        <taxon>Nectriaceae</taxon>
        <taxon>Fusarium</taxon>
        <taxon>Fusarium decemcellulare species complex</taxon>
    </lineage>
</organism>
<comment type="subcellular location">
    <subcellularLocation>
        <location evidence="2">Cytoplasm</location>
    </subcellularLocation>
</comment>
<gene>
    <name evidence="5" type="ORF">FALBO_5916</name>
</gene>
<accession>A0A8H4LEA9</accession>
<evidence type="ECO:0000256" key="2">
    <source>
        <dbReference type="ARBA" id="ARBA00004496"/>
    </source>
</evidence>
<dbReference type="Gene3D" id="2.40.30.130">
    <property type="match status" value="1"/>
</dbReference>
<dbReference type="GO" id="GO:0004813">
    <property type="term" value="F:alanine-tRNA ligase activity"/>
    <property type="evidence" value="ECO:0007669"/>
    <property type="project" value="InterPro"/>
</dbReference>
<name>A0A8H4LEA9_9HYPO</name>
<dbReference type="PANTHER" id="PTHR43462">
    <property type="entry name" value="ALANYL-TRNA EDITING PROTEIN"/>
    <property type="match status" value="1"/>
</dbReference>
<comment type="caution">
    <text evidence="5">The sequence shown here is derived from an EMBL/GenBank/DDBJ whole genome shotgun (WGS) entry which is preliminary data.</text>
</comment>
<dbReference type="GO" id="GO:0006419">
    <property type="term" value="P:alanyl-tRNA aminoacylation"/>
    <property type="evidence" value="ECO:0007669"/>
    <property type="project" value="InterPro"/>
</dbReference>
<dbReference type="InterPro" id="IPR012947">
    <property type="entry name" value="tRNA_SAD"/>
</dbReference>
<dbReference type="SUPFAM" id="SSF50447">
    <property type="entry name" value="Translation proteins"/>
    <property type="match status" value="1"/>
</dbReference>
<dbReference type="Gene3D" id="3.30.980.10">
    <property type="entry name" value="Threonyl-trna Synthetase, Chain A, domain 2"/>
    <property type="match status" value="1"/>
</dbReference>
<dbReference type="Proteomes" id="UP000554235">
    <property type="component" value="Unassembled WGS sequence"/>
</dbReference>
<dbReference type="InterPro" id="IPR018164">
    <property type="entry name" value="Ala-tRNA-synth_IIc_N"/>
</dbReference>
<evidence type="ECO:0000256" key="1">
    <source>
        <dbReference type="ARBA" id="ARBA00001947"/>
    </source>
</evidence>
<evidence type="ECO:0000313" key="6">
    <source>
        <dbReference type="Proteomes" id="UP000554235"/>
    </source>
</evidence>
<dbReference type="InterPro" id="IPR018165">
    <property type="entry name" value="Ala-tRNA-synth_IIc_core"/>
</dbReference>
<dbReference type="SUPFAM" id="SSF55186">
    <property type="entry name" value="ThrRS/AlaRS common domain"/>
    <property type="match status" value="1"/>
</dbReference>
<keyword evidence="5" id="KW-0030">Aminoacyl-tRNA synthetase</keyword>
<dbReference type="Pfam" id="PF07973">
    <property type="entry name" value="tRNA_SAD"/>
    <property type="match status" value="1"/>
</dbReference>
<evidence type="ECO:0000313" key="5">
    <source>
        <dbReference type="EMBL" id="KAF4467211.1"/>
    </source>
</evidence>
<reference evidence="5 6" key="1">
    <citation type="submission" date="2020-01" db="EMBL/GenBank/DDBJ databases">
        <title>Identification and distribution of gene clusters putatively required for synthesis of sphingolipid metabolism inhibitors in phylogenetically diverse species of the filamentous fungus Fusarium.</title>
        <authorList>
            <person name="Kim H.-S."/>
            <person name="Busman M."/>
            <person name="Brown D.W."/>
            <person name="Divon H."/>
            <person name="Uhlig S."/>
            <person name="Proctor R.H."/>
        </authorList>
    </citation>
    <scope>NUCLEOTIDE SEQUENCE [LARGE SCALE GENOMIC DNA]</scope>
    <source>
        <strain evidence="5 6">NRRL 20459</strain>
    </source>
</reference>
<keyword evidence="5" id="KW-0436">Ligase</keyword>
<dbReference type="PROSITE" id="PS50860">
    <property type="entry name" value="AA_TRNA_LIGASE_II_ALA"/>
    <property type="match status" value="1"/>
</dbReference>
<dbReference type="SMART" id="SM00863">
    <property type="entry name" value="tRNA_SAD"/>
    <property type="match status" value="1"/>
</dbReference>
<dbReference type="Pfam" id="PF01411">
    <property type="entry name" value="tRNA-synt_2c"/>
    <property type="match status" value="1"/>
</dbReference>
<dbReference type="InterPro" id="IPR009000">
    <property type="entry name" value="Transl_B-barrel_sf"/>
</dbReference>
<dbReference type="GO" id="GO:0005524">
    <property type="term" value="F:ATP binding"/>
    <property type="evidence" value="ECO:0007669"/>
    <property type="project" value="InterPro"/>
</dbReference>
<feature type="domain" description="Alanyl-transfer RNA synthetases family profile" evidence="4">
    <location>
        <begin position="1"/>
        <end position="243"/>
    </location>
</feature>
<evidence type="ECO:0000256" key="3">
    <source>
        <dbReference type="ARBA" id="ARBA00008429"/>
    </source>
</evidence>